<gene>
    <name evidence="1" type="ORF">MRATA1EN22A_LOCUS17740</name>
</gene>
<name>A0AC59ZF26_RANTA</name>
<protein>
    <submittedName>
        <fullName evidence="1">Uncharacterized protein</fullName>
    </submittedName>
</protein>
<sequence>MGDGSPAAGALLTPSQVFAGGGVAEVPGRCVSGWVQSQPGQRHSQDPASAPVHLPDLIPKFSPLHVPQFLALEPASRVSVSWVQRFRAGEDEQALEIVVLMAVQHAISRIQGLNPSLLCLLHCQQTLSQRASGGAQGKMNDPGTRCSTEALSGGPGTGLQVGEAHTTCGQGSEGEDDEGPPGRRGPRCLGDGTQLHRSVPSPEGSSPPSQHSLKKQTRSAFLAPLLAPEKEAGWPPEQGARDISEERKGPPEGTTGRRPTRGRVCFRGRDSRSHRDPHSRRVRSPP</sequence>
<dbReference type="Proteomes" id="UP001162501">
    <property type="component" value="Chromosome 28"/>
</dbReference>
<accession>A0AC59ZF26</accession>
<evidence type="ECO:0000313" key="1">
    <source>
        <dbReference type="EMBL" id="CAN0402358.1"/>
    </source>
</evidence>
<organism evidence="1 2">
    <name type="scientific">Rangifer tarandus platyrhynchus</name>
    <name type="common">Svalbard reindeer</name>
    <dbReference type="NCBI Taxonomy" id="3082113"/>
    <lineage>
        <taxon>Eukaryota</taxon>
        <taxon>Metazoa</taxon>
        <taxon>Chordata</taxon>
        <taxon>Craniata</taxon>
        <taxon>Vertebrata</taxon>
        <taxon>Euteleostomi</taxon>
        <taxon>Mammalia</taxon>
        <taxon>Eutheria</taxon>
        <taxon>Laurasiatheria</taxon>
        <taxon>Artiodactyla</taxon>
        <taxon>Ruminantia</taxon>
        <taxon>Pecora</taxon>
        <taxon>Cervidae</taxon>
        <taxon>Odocoileinae</taxon>
        <taxon>Rangifer</taxon>
    </lineage>
</organism>
<proteinExistence type="predicted"/>
<evidence type="ECO:0000313" key="2">
    <source>
        <dbReference type="Proteomes" id="UP001162501"/>
    </source>
</evidence>
<reference evidence="1" key="1">
    <citation type="submission" date="2023-05" db="EMBL/GenBank/DDBJ databases">
        <authorList>
            <consortium name="ELIXIR-Norway"/>
        </authorList>
    </citation>
    <scope>NUCLEOTIDE SEQUENCE</scope>
</reference>
<dbReference type="EMBL" id="OX596112">
    <property type="protein sequence ID" value="CAN0402358.1"/>
    <property type="molecule type" value="Genomic_DNA"/>
</dbReference>
<reference evidence="1" key="2">
    <citation type="submission" date="2025-03" db="EMBL/GenBank/DDBJ databases">
        <authorList>
            <consortium name="ELIXIR-Norway"/>
            <consortium name="Elixir Norway"/>
        </authorList>
    </citation>
    <scope>NUCLEOTIDE SEQUENCE</scope>
</reference>